<proteinExistence type="predicted"/>
<name>A0A1W1Y1E2_9NEIS</name>
<accession>A0A1W1Y1E2</accession>
<dbReference type="PANTHER" id="PTHR43179">
    <property type="entry name" value="RHAMNOSYLTRANSFERASE WBBL"/>
    <property type="match status" value="1"/>
</dbReference>
<evidence type="ECO:0000313" key="2">
    <source>
        <dbReference type="Proteomes" id="UP000192761"/>
    </source>
</evidence>
<gene>
    <name evidence="1" type="ORF">SAMN02745857_04305</name>
</gene>
<sequence length="282" mass="31695">MTVAAATAAIPAQPGRFTAGLVVYCTPVTELLPLFDCLQAEPGLAAFGIFDNGDDPALRAEVLRRGWVYLSAGRNLGFGAGHNRIFATIGAVAEFHLIVNPDVCWQASPIMALLGPLMRYPQLAAVMPDVFGLDGQRQYLAKRMPTPGILFGRRFPLGSFFFGKQFPWYELRDFDFACPAVVPIASGCCMLCRSNALQRIHGFDEGYFLYLEDYDLCRRWRRDGWQVAIAPAARITHGHARSSYRLGKPLYWHLCSAMRYFSRWGWFHDQARKADIERLPAH</sequence>
<dbReference type="PANTHER" id="PTHR43179:SF10">
    <property type="entry name" value="GLYCOSYL TRANSFERASE"/>
    <property type="match status" value="1"/>
</dbReference>
<dbReference type="Gene3D" id="3.90.550.10">
    <property type="entry name" value="Spore Coat Polysaccharide Biosynthesis Protein SpsA, Chain A"/>
    <property type="match status" value="1"/>
</dbReference>
<organism evidence="1 2">
    <name type="scientific">Andreprevotia lacus DSM 23236</name>
    <dbReference type="NCBI Taxonomy" id="1121001"/>
    <lineage>
        <taxon>Bacteria</taxon>
        <taxon>Pseudomonadati</taxon>
        <taxon>Pseudomonadota</taxon>
        <taxon>Betaproteobacteria</taxon>
        <taxon>Neisseriales</taxon>
        <taxon>Chitinibacteraceae</taxon>
        <taxon>Andreprevotia</taxon>
    </lineage>
</organism>
<dbReference type="AlphaFoldDB" id="A0A1W1Y1E2"/>
<dbReference type="RefSeq" id="WP_139799048.1">
    <property type="nucleotide sequence ID" value="NZ_FWXD01000057.1"/>
</dbReference>
<dbReference type="STRING" id="1121001.SAMN02745857_04305"/>
<keyword evidence="2" id="KW-1185">Reference proteome</keyword>
<dbReference type="EMBL" id="FWXD01000057">
    <property type="protein sequence ID" value="SMC29962.1"/>
    <property type="molecule type" value="Genomic_DNA"/>
</dbReference>
<evidence type="ECO:0008006" key="3">
    <source>
        <dbReference type="Google" id="ProtNLM"/>
    </source>
</evidence>
<dbReference type="SUPFAM" id="SSF53448">
    <property type="entry name" value="Nucleotide-diphospho-sugar transferases"/>
    <property type="match status" value="1"/>
</dbReference>
<reference evidence="1 2" key="1">
    <citation type="submission" date="2017-04" db="EMBL/GenBank/DDBJ databases">
        <authorList>
            <person name="Afonso C.L."/>
            <person name="Miller P.J."/>
            <person name="Scott M.A."/>
            <person name="Spackman E."/>
            <person name="Goraichik I."/>
            <person name="Dimitrov K.M."/>
            <person name="Suarez D.L."/>
            <person name="Swayne D.E."/>
        </authorList>
    </citation>
    <scope>NUCLEOTIDE SEQUENCE [LARGE SCALE GENOMIC DNA]</scope>
    <source>
        <strain evidence="1 2">DSM 23236</strain>
    </source>
</reference>
<dbReference type="Pfam" id="PF13641">
    <property type="entry name" value="Glyco_tranf_2_3"/>
    <property type="match status" value="1"/>
</dbReference>
<dbReference type="Proteomes" id="UP000192761">
    <property type="component" value="Unassembled WGS sequence"/>
</dbReference>
<protein>
    <recommendedName>
        <fullName evidence="3">N-acetylglucosaminyl-diphospho-decaprenol L-rhamnosyltransferase</fullName>
    </recommendedName>
</protein>
<dbReference type="OrthoDB" id="9771846at2"/>
<evidence type="ECO:0000313" key="1">
    <source>
        <dbReference type="EMBL" id="SMC29962.1"/>
    </source>
</evidence>
<dbReference type="InterPro" id="IPR029044">
    <property type="entry name" value="Nucleotide-diphossugar_trans"/>
</dbReference>